<dbReference type="Gene3D" id="1.10.1200.10">
    <property type="entry name" value="ACP-like"/>
    <property type="match status" value="3"/>
</dbReference>
<dbReference type="SMART" id="SM00825">
    <property type="entry name" value="PKS_KS"/>
    <property type="match status" value="3"/>
</dbReference>
<reference evidence="16 17" key="1">
    <citation type="journal article" date="2007" name="Nat. Biotechnol.">
        <title>Complete genome sequence of the erythromycin-producing bacterium Saccharopolyspora erythraea NRRL23338.</title>
        <authorList>
            <person name="Oliynyk M."/>
            <person name="Samborskyy M."/>
            <person name="Lester J.B."/>
            <person name="Mironenko T."/>
            <person name="Scott N."/>
            <person name="Dickens S."/>
            <person name="Haydock S.F."/>
            <person name="Leadlay P.F."/>
        </authorList>
    </citation>
    <scope>NUCLEOTIDE SEQUENCE [LARGE SCALE GENOMIC DNA]</scope>
    <source>
        <strain evidence="17">ATCC 11635 / DSM 40517 / JCM 4748 / NBRC 13426 / NCIMB 8594 / NRRL 2338</strain>
    </source>
</reference>
<sequence>MANEEKLRDYLKRALAEAQNAQRRLREVEDAHREPIAIVGMACRYPGGVTSPEDLWRLLAAGTDAVSAFPADRGWDVRDLPVREGGFLHDAAEFDPSVFGISPREALAMDPQQRLLLEVSWEAFERAGVDPLSVRGSRTGVFAGVMYHDYATLMDAVPSELEGFIGNGNAASIATGRIAYTFGLEGPAVTVDTACSSSLVSLHLAVQALRAGECSMALAGGVTVMATPGTFVEFARQGGLASDGRCKAFSDGADGTGWSEGAGMLLVERLSDARRLGHPVLAVVRGSAVNQDGASNGLTAPNGPSQQRVILQALTNARLSTQDVDVVEAHGTGTALGDPIEAQALLSAYGRDRSVPLLLGSVKSNLGHTQAAAGVAGVMKMVLALRHGVVPKTLHVAEPSSHVDWSSGAVSLARDLVAWPEVDRPRRAAVSSFGISGTNAHVVLEQGDPSHEPRGPRNFGPTPFLLSARSEIALTAQAERLAEHVTGDPTADLVDVAYSLATSRAALDHRAVVVAEGRDELLSGLSGTGLVRGRTTPGKCGFVFGGQGGQRWGMGAGLCARFPVFAEAFGAVCDELEVPVGEALSGDDLGLIDQTLYAQCGIFALEVGLFRLLESWGVAPDFVLGHSVGELGAAHVAGVLSLGDACKLVAARARLMQALEPGVMLAVAASEDEVVSLLSDRVAVAAVNGPLSVVVSGDESEIALIEERFRGRRVRRLRTSHAFHSPLMDPMLEEFRETVASVSLCAPRIPFVSTVTGALVGDEVTTPDYWVRNVRDTVRFLDGMRSLGDEGVTTVLELGPDAVLGSAAQECVPGIAAASALRAGREESRSLLAATAQLHVGGVAVDWKSVFAEHETRRVDLPTYPFQRQRYWLQSRQAVGALRSAGISAAEHPLLDAAISMAGSDRLLLTGRLSVQSQPWLADHVVAGKVLFPGTGFVELAIRAGDRVGCTRIDELTLHAPLPLSETAAMCLQIEVSAPDESGSRGIEVHSRPDDAQDDDPWTLHASGALSPSTPEAPAAAREWPPSAAEALSVQALYDELEALGLEYGPAFRGLRAAWRRGAEIFAEIELPEPGIAAADSFGIHPALLDATLHALALRADAEQARLPFAWGGVRLHATGASYLRVRLAPADGDAVALELADADGAPVASVDSLVLRPLTAATPDASRPHDSLFHLEWEELSLTGEPAAGHWAVLAAPDSLPDLGDLRVDSFADIEEPAAEAVVPDVVVGVAPAGASVRETTRWGLELVQRFVAEERYAGTRLLVVTSGAVAPDVREPGHAALWGLLRSAQAEHLGRIVVADLDDSAASTRALPSVLVAGEAQFAVRAGQVLVPRLARRAVLPAPSGPWRLDVTAEGTLENLALVPAPEAQVPLEPGQVRIAVRAAGVNFRDVLIGLGMYPGEVQLGGEGAGVVTEVAPDVTGLAPGDRVTGLFGGSFGPVAIADHRTVARIPRDWSYEQAAAVPIAYLTAYLGLVELGALRAGESVLVHSAAGGVGTAAVQLARHLGAHVFGTASPGKWDAVRAQGVAEENLASSRTLDFERHFLAATGGRGVDVVLNSLAGEHVDASLRLLPRGGRFLEMGKTDIRGADEVAAAHPGVAYEAFDLMRVPPERVRVMLAEVLELFERGALSLPPITSWPVSRAPEAFRHLSQARHTGKVVLTVPAALDPGGTVLITGGTGTLGSLVARHLVTVHGVRHLVLTSRKGRDAEGARRLEAELAELGIDVTIAACDAADRDAVAALISAIPEAHPLTAVVHTAGVTDDALLESMTPESVDRVLRPKVDAAWNLHELTHDHDLVAFVLFSSLAGTLAGPGQANYAAANAALDALAHQRRSEGLPALSLAWGLWEQSSGITGGLTAADLARMERSGVAALSAEDGLRLFDSGLALDDAVLLPAKLSTRAGETTPDLLRGLVRAPSRRAAKARTADGETSLRDRLTGMTAAEQEQALLALVRAEAAAVLGYGDAEAVDAVREFRDLGFDSLSAVELRNRLAPRLGIRLPATLVFDYPTPRVLVEHLRREVLGTAPRTPVSAAVEVAEDEPIAIIGMACRFPPDVSTPEELWRFLVAGGDGITAFPTDRGWDLDSLFDPDPDRPGKSYVREGGFLRGAGDFDADFFGINPRESLATDPQQRLLLETSWEAFERAGIDPGQVRGSQTGVFVGVMRQDYGPMLHQTAEGVEGYRLTGSAASVASGRIAYSFGLEGPAMTVDTACSSSLVSLHLAAQALRRGECAMALAGGATVMATPGMFVEFSRQRGLAADGRCKAFSASADGTGWSEGVGMLLVERLSDAQRLGHRVLAVVRGSAVNQDGASNGLTAPNGPSQQRVIRQALAAAKLSTEDVDVVEAHGTGTALGDPIEAQALLATYGQDRPAERPLLLGSIKSNIGHTQAASGVAGIIKVVLALREGLLPRTLHVDEPSPHVDWSSGTVALLTGTTPWPESRRPRRAAVSSFGVSGTNAHVIVEQAPEPTARTVTAEPRALPWIVASRTESGLRDQANRLRAHAETHPEQDTASIGYSLVAGRAVHAHRAAVLGADRADLLRGLDALSAGAEAANLVIGAATGPRKSAFLFPGQGSQRLGMGLQLLAEFDGFASAFETVCDELDRHLRRPVREVLHAEAGSPAAELLDQTEYTQAALFAVEVALFRQLENWGLCPDFVAGHSIGELTAAHVAGALSLDAAAALVAARGRLMQQAPAGGAMVAVQAGEDEMSAMLAGLEDGVGIAAVNGPNSVVLSGDTDVVERIAGQWREQGRRIRRLRVSHAAHSPHMEGILEEFRSAVSKVRFHPPEIPIVSTATGEVLSAEEIAAPEHWVRHLRGAVRFLPAIRRLAEAGVTAFAEVGPGGVLSAMAQDCLPEAAENAVIVPLSPGDRAEGPSLLEAVARLHVHGVEPDWAAVVAGREPARVELPTYAFQRRRFWLPSTSADASSTGLDALGHPLLGAAVPMADEDGFLFTGRLSVASHPWLGDHVVSGRVLLPGTAFVDLALRAGAEVGCGRLAELTIDAPLMLPEHGKVALQLVVGPADESGRRALDCYSRPDSAFAVPWTRHASGTIAPVADVAGEADDWPVEDGEELDLDSLYDVFAERGFEYGPAFRGLRSAKRRGTTVFAEVAASESERTPAGGFALNPALLDAALHVLASGAEGDQPRLPFSWSGVTLHEPGATALRVRIDLIGDGNASLAVHDETGAPVASVESLVLRPVPESLLTSSGDADALFAVEWATQSAPGAVPGTVGVLGDGDGIAEELRAAGAEVVVYPDVESVAAAELPEVVLAPMQSDASDAASGAAQLAHRALALLQAWLAGDRFNATRLVLVTRGAVASRDSADVPEMAAASVWGLVRSAQSENPGRFGLLDVDDAPGTALLNAVSSGEPQVALRGDVVMTPRLVRAQRAEPDGLPRWDDDGTVLITGGLGALGAEVARHLVAERGVRHLVLAGRRGRATDGADALEEELIGLGATTVTIAACDVADREALAALLDAIPGERPLTGVVHAAGILDDGVVESLTTARVDRVLRSKADAAWNLHELTREAPLTAFVLFSSAAGMLGSPGQGNYAAANAFLDALALHRRAEGLPAQSLAWGLWAGGMSGELDEGARKRLGRLGMSALEPAEGMRLFDTAAATGRALLAPVRLDTAALREQARTGELPPLLRGLVKVAPRPDRATTSTLAARLAGLGEAEQTRLLVDTVRAAVAASLGHDRPEAIGAQRAFTDLGFDSLTSVELRNRLTRTAGVRLAATLAFDHPTVAAVAEHLRQRLTDAAPERARPVATTAAADTEPIAIVGIGCRYPGGVRSPEDLWRLVANGEDGISAFPGDRGWDVEGLFDPDPDRAGKSYVKEGGFLHDAAGFDAGFFGISPREALAMDPQQRLLLETSWEAFERAGIDPAGLRHSQTGVFVGVMYHDYATRLPATPASVEGYLGAGTAGSVASGRLSYTYGLEGPAVTVDTACSSSLVALHLAVRALRQGECSLALAGGVTVMATPGTFVEFSRQRGLAPDGRCKSFASAADGTAWSEGVGLLVVERLSDARRNGHPVLAVVRGSAVNQDGASNGLTAPNGPSQERVIRQALTDARLSTADVDAVEAHGTGTALGDPIEAQALLATYGQDRPAGRPLWLGSIKSNIGHTQAAAGVAGVVKMVMAMRAGVLPRTLHVDEPSTAVDWSAGDVSLLTEPVDWAGDDRPLRAAVSSFGISGTNAHVLLEQAPAEKTAEWPEKPNAAVPWPLSARSAPALREQAARLRTWLATTDADPADIGRALSERRATMEHRAVLVGVDREEFTAQLAELADGRGDAGTADAVDRTVFVFPGQGAQWRGMALDLLAESEVFAARLAECEAAMAEFVDWSVLGVLRGDVGAASLDRVDVVQPVSFAVMVSLAALWESYGVRPGAVVGHSQGEIAAACVAGVLSLRDAARVVCIRSRLIAEVLAGRGGMASIALSVDETDEMVRRYDGRVTVAATNGSSSTVVSGDVDALEELLTECSDRGVRSRRVPVDYASHSVHVEALAERLPAALGGIAPRSAEVPFFSTVSSEWLDGEELDAAYWYRNLREPVRFEQAVRCVAEDGHGLFVEVSPHPVLVPAIDETAEDARAVGSLRRDEGGLDRFLRSVGEAHVHGADVDWSPAFTGAERWVDLPTYAFQHERFWLEAAGGDDGARDSGDAGFWNAVEAGDPKALTDLLGLDGEQSLASALPALSSWRRAKRDRSVLDSWRYRVAWRPVPEPPAAGLRGTWFVVAPSDPAVKTWIDQCARSLEQRGAQVARIVVDAAEADATSLSAELAAEGERGGILSLLALTEGTHPLHPSAPLGLTANLALVKAVADAAAGTPLWLLTSGAVSTGDADPVRDLGQAAVWGLARTVALELPRQWGGVVDLPADAGEHATDRLCAVLAAAGAEDQVAIREPGVMGRRLVRAPLAETAVTREWRTSGTALVTDGTGPMGARVAAWLVEQGAEHLVLTVDDDTDADHAALEAELGVPVTVAACDVADRDALASVLDGIPADRPLTAVVHTAGVLGAGALLEAGPAEFAATARAKVRGALNLHELTLDTDLAAFVLFSSVAGVWGGSEQGAYGAANAVLDALADRRRALGRPVTSIAWGPWADAGMGAEDEAAEEARREQLRRRGVLPMPSERTLGALRDALLHGDTAVTVVDVDWERFAPAFNAARPSALLAELPEVRRVLDAANAEAAEGGQEFAALLAGLPQDERELRLVELVRREVAAVLGHPSAEALPAGRAFTELGFDSLAAVGLRNRLGAATGAKLTASAVFDHPTPERLAGHLLRQLAPAASAAGSLDEELDRLRGTVSALDDEGERRRVLARLQALVTELAPAPATGEVSAAERIGSASDEEIFRFIDTELS</sequence>
<dbReference type="Gene3D" id="3.40.50.720">
    <property type="entry name" value="NAD(P)-binding Rossmann-like Domain"/>
    <property type="match status" value="3"/>
</dbReference>
<dbReference type="GO" id="GO:0004315">
    <property type="term" value="F:3-oxoacyl-[acyl-carrier-protein] synthase activity"/>
    <property type="evidence" value="ECO:0007669"/>
    <property type="project" value="InterPro"/>
</dbReference>
<comment type="pathway">
    <text evidence="11">Antibiotic biosynthesis; erythromycin biosynthesis.</text>
</comment>
<evidence type="ECO:0000256" key="14">
    <source>
        <dbReference type="SAM" id="Coils"/>
    </source>
</evidence>
<dbReference type="PANTHER" id="PTHR43775">
    <property type="entry name" value="FATTY ACID SYNTHASE"/>
    <property type="match status" value="1"/>
</dbReference>
<dbReference type="Pfam" id="PF22953">
    <property type="entry name" value="SpnB_Rossmann"/>
    <property type="match status" value="2"/>
</dbReference>
<dbReference type="GO" id="GO:0033068">
    <property type="term" value="P:macrolide biosynthetic process"/>
    <property type="evidence" value="ECO:0007669"/>
    <property type="project" value="UniProtKB-ARBA"/>
</dbReference>
<dbReference type="CDD" id="cd00833">
    <property type="entry name" value="PKS"/>
    <property type="match status" value="3"/>
</dbReference>
<gene>
    <name evidence="16" type="ordered locus">SACE_4139</name>
</gene>
<dbReference type="InterPro" id="IPR020807">
    <property type="entry name" value="PKS_DH"/>
</dbReference>
<evidence type="ECO:0000256" key="13">
    <source>
        <dbReference type="ARBA" id="ARBA00066981"/>
    </source>
</evidence>
<dbReference type="SMART" id="SM00822">
    <property type="entry name" value="PKS_KR"/>
    <property type="match status" value="3"/>
</dbReference>
<dbReference type="InterPro" id="IPR016039">
    <property type="entry name" value="Thiolase-like"/>
</dbReference>
<protein>
    <recommendedName>
        <fullName evidence="13">6-deoxyerythronolide-B synthase</fullName>
        <ecNumber evidence="13">2.3.1.94</ecNumber>
    </recommendedName>
</protein>
<dbReference type="GO" id="GO:0016491">
    <property type="term" value="F:oxidoreductase activity"/>
    <property type="evidence" value="ECO:0007669"/>
    <property type="project" value="InterPro"/>
</dbReference>
<dbReference type="InterPro" id="IPR011032">
    <property type="entry name" value="GroES-like_sf"/>
</dbReference>
<dbReference type="InterPro" id="IPR013968">
    <property type="entry name" value="PKS_KR"/>
</dbReference>
<dbReference type="Pfam" id="PF18369">
    <property type="entry name" value="PKS_DE"/>
    <property type="match status" value="1"/>
</dbReference>
<feature type="coiled-coil region" evidence="14">
    <location>
        <begin position="1"/>
        <end position="31"/>
    </location>
</feature>
<organism evidence="16 17">
    <name type="scientific">Saccharopolyspora erythraea (strain ATCC 11635 / DSM 40517 / JCM 4748 / NBRC 13426 / NCIMB 8594 / NRRL 2338)</name>
    <dbReference type="NCBI Taxonomy" id="405948"/>
    <lineage>
        <taxon>Bacteria</taxon>
        <taxon>Bacillati</taxon>
        <taxon>Actinomycetota</taxon>
        <taxon>Actinomycetes</taxon>
        <taxon>Pseudonocardiales</taxon>
        <taxon>Pseudonocardiaceae</taxon>
        <taxon>Saccharopolyspora</taxon>
    </lineage>
</organism>
<dbReference type="PROSITE" id="PS01162">
    <property type="entry name" value="QOR_ZETA_CRYSTAL"/>
    <property type="match status" value="1"/>
</dbReference>
<dbReference type="HOGENOM" id="CLU_223268_0_0_11"/>
<dbReference type="SUPFAM" id="SSF50129">
    <property type="entry name" value="GroES-like"/>
    <property type="match status" value="1"/>
</dbReference>
<dbReference type="InterPro" id="IPR049900">
    <property type="entry name" value="PKS_mFAS_DH"/>
</dbReference>
<dbReference type="InterPro" id="IPR042104">
    <property type="entry name" value="PKS_dehydratase_sf"/>
</dbReference>
<dbReference type="Gene3D" id="3.40.47.10">
    <property type="match status" value="3"/>
</dbReference>
<dbReference type="SUPFAM" id="SSF51735">
    <property type="entry name" value="NAD(P)-binding Rossmann-fold domains"/>
    <property type="match status" value="7"/>
</dbReference>
<evidence type="ECO:0000256" key="4">
    <source>
        <dbReference type="ARBA" id="ARBA00022679"/>
    </source>
</evidence>
<dbReference type="InterPro" id="IPR014031">
    <property type="entry name" value="Ketoacyl_synth_C"/>
</dbReference>
<dbReference type="PROSITE" id="PS52004">
    <property type="entry name" value="KS3_2"/>
    <property type="match status" value="3"/>
</dbReference>
<keyword evidence="7" id="KW-0511">Multifunctional enzyme</keyword>
<evidence type="ECO:0000256" key="11">
    <source>
        <dbReference type="ARBA" id="ARBA00060622"/>
    </source>
</evidence>
<comment type="function">
    <text evidence="10">Involved in the biosynthesis of antibiotic erythromycin via the biosynthesis of its aglycone precursor, 6-deoxyerythronolide B (6-dEB).</text>
</comment>
<dbReference type="SMART" id="SM00829">
    <property type="entry name" value="PKS_ER"/>
    <property type="match status" value="1"/>
</dbReference>
<dbReference type="RefSeq" id="WP_011874254.1">
    <property type="nucleotide sequence ID" value="NC_009142.1"/>
</dbReference>
<dbReference type="FunFam" id="1.10.1200.10:FF:000007">
    <property type="entry name" value="Probable polyketide synthase pks17"/>
    <property type="match status" value="3"/>
</dbReference>
<dbReference type="SMART" id="SM01294">
    <property type="entry name" value="PKS_PP_betabranch"/>
    <property type="match status" value="3"/>
</dbReference>
<keyword evidence="2" id="KW-0596">Phosphopantetheine</keyword>
<dbReference type="InterPro" id="IPR015083">
    <property type="entry name" value="NorB/c/GfsB-D-like_docking"/>
</dbReference>
<dbReference type="Pfam" id="PF00698">
    <property type="entry name" value="Acyl_transf_1"/>
    <property type="match status" value="3"/>
</dbReference>
<dbReference type="SMART" id="SM00823">
    <property type="entry name" value="PKS_PP"/>
    <property type="match status" value="3"/>
</dbReference>
<dbReference type="InterPro" id="IPR014030">
    <property type="entry name" value="Ketoacyl_synth_N"/>
</dbReference>
<evidence type="ECO:0000256" key="6">
    <source>
        <dbReference type="ARBA" id="ARBA00023194"/>
    </source>
</evidence>
<dbReference type="SUPFAM" id="SSF47336">
    <property type="entry name" value="ACP-like"/>
    <property type="match status" value="3"/>
</dbReference>
<dbReference type="InterPro" id="IPR013154">
    <property type="entry name" value="ADH-like_N"/>
</dbReference>
<dbReference type="GO" id="GO:0006633">
    <property type="term" value="P:fatty acid biosynthetic process"/>
    <property type="evidence" value="ECO:0007669"/>
    <property type="project" value="InterPro"/>
</dbReference>
<dbReference type="InterPro" id="IPR020841">
    <property type="entry name" value="PKS_Beta-ketoAc_synthase_dom"/>
</dbReference>
<dbReference type="InterPro" id="IPR036736">
    <property type="entry name" value="ACP-like_sf"/>
</dbReference>
<keyword evidence="5" id="KW-0677">Repeat</keyword>
<evidence type="ECO:0000313" key="17">
    <source>
        <dbReference type="Proteomes" id="UP000006728"/>
    </source>
</evidence>
<dbReference type="InterPro" id="IPR016035">
    <property type="entry name" value="Acyl_Trfase/lysoPLipase"/>
</dbReference>
<dbReference type="InterPro" id="IPR020806">
    <property type="entry name" value="PKS_PP-bd"/>
</dbReference>
<dbReference type="FunFam" id="3.90.180.10:FF:000032">
    <property type="entry name" value="Probable polyketide synthase pks1"/>
    <property type="match status" value="1"/>
</dbReference>
<dbReference type="SMART" id="SM00827">
    <property type="entry name" value="PKS_AT"/>
    <property type="match status" value="3"/>
</dbReference>
<dbReference type="FunFam" id="3.40.47.10:FF:000019">
    <property type="entry name" value="Polyketide synthase type I"/>
    <property type="match status" value="3"/>
</dbReference>
<dbReference type="PROSITE" id="PS00606">
    <property type="entry name" value="KS3_1"/>
    <property type="match status" value="3"/>
</dbReference>
<keyword evidence="8" id="KW-0012">Acyltransferase</keyword>
<dbReference type="InterPro" id="IPR049552">
    <property type="entry name" value="PKS_DH_N"/>
</dbReference>
<dbReference type="InterPro" id="IPR055123">
    <property type="entry name" value="SpnB-like_Rossmann"/>
</dbReference>
<keyword evidence="4" id="KW-0808">Transferase</keyword>
<proteinExistence type="predicted"/>
<dbReference type="SUPFAM" id="SSF55048">
    <property type="entry name" value="Probable ACP-binding domain of malonyl-CoA ACP transacylase"/>
    <property type="match status" value="3"/>
</dbReference>
<dbReference type="Gene3D" id="3.90.180.10">
    <property type="entry name" value="Medium-chain alcohol dehydrogenases, catalytic domain"/>
    <property type="match status" value="1"/>
</dbReference>
<dbReference type="InterPro" id="IPR006162">
    <property type="entry name" value="Ppantetheine_attach_site"/>
</dbReference>
<dbReference type="Pfam" id="PF02801">
    <property type="entry name" value="Ketoacyl-synt_C"/>
    <property type="match status" value="3"/>
</dbReference>
<dbReference type="SMART" id="SM00826">
    <property type="entry name" value="PKS_DH"/>
    <property type="match status" value="2"/>
</dbReference>
<dbReference type="Pfam" id="PF13602">
    <property type="entry name" value="ADH_zinc_N_2"/>
    <property type="match status" value="1"/>
</dbReference>
<dbReference type="SUPFAM" id="SSF52151">
    <property type="entry name" value="FabD/lysophospholipase-like"/>
    <property type="match status" value="3"/>
</dbReference>
<dbReference type="EC" id="2.3.1.94" evidence="13"/>
<name>A4FH83_SACEN</name>
<dbReference type="CDD" id="cd05195">
    <property type="entry name" value="enoyl_red"/>
    <property type="match status" value="1"/>
</dbReference>
<dbReference type="SUPFAM" id="SSF53901">
    <property type="entry name" value="Thiolase-like"/>
    <property type="match status" value="3"/>
</dbReference>
<dbReference type="PANTHER" id="PTHR43775:SF51">
    <property type="entry name" value="INACTIVE PHENOLPHTHIOCEROL SYNTHESIS POLYKETIDE SYNTHASE TYPE I PKS1-RELATED"/>
    <property type="match status" value="1"/>
</dbReference>
<dbReference type="Pfam" id="PF08659">
    <property type="entry name" value="KR"/>
    <property type="match status" value="3"/>
</dbReference>
<dbReference type="GO" id="GO:0047879">
    <property type="term" value="F:erythronolide synthase activity"/>
    <property type="evidence" value="ECO:0007669"/>
    <property type="project" value="UniProtKB-EC"/>
</dbReference>
<dbReference type="Gene3D" id="6.10.140.1830">
    <property type="match status" value="1"/>
</dbReference>
<dbReference type="Pfam" id="PF08990">
    <property type="entry name" value="Docking"/>
    <property type="match status" value="1"/>
</dbReference>
<dbReference type="Pfam" id="PF21089">
    <property type="entry name" value="PKS_DH_N"/>
    <property type="match status" value="2"/>
</dbReference>
<dbReference type="GO" id="GO:0031177">
    <property type="term" value="F:phosphopantetheine binding"/>
    <property type="evidence" value="ECO:0007669"/>
    <property type="project" value="InterPro"/>
</dbReference>
<dbReference type="InterPro" id="IPR050091">
    <property type="entry name" value="PKS_NRPS_Biosynth_Enz"/>
</dbReference>
<keyword evidence="17" id="KW-1185">Reference proteome</keyword>
<dbReference type="InterPro" id="IPR009081">
    <property type="entry name" value="PP-bd_ACP"/>
</dbReference>
<dbReference type="InterPro" id="IPR018201">
    <property type="entry name" value="Ketoacyl_synth_AS"/>
</dbReference>
<evidence type="ECO:0000256" key="5">
    <source>
        <dbReference type="ARBA" id="ARBA00022737"/>
    </source>
</evidence>
<dbReference type="GO" id="GO:0004312">
    <property type="term" value="F:fatty acid synthase activity"/>
    <property type="evidence" value="ECO:0007669"/>
    <property type="project" value="TreeGrafter"/>
</dbReference>
<evidence type="ECO:0000256" key="10">
    <source>
        <dbReference type="ARBA" id="ARBA00060158"/>
    </source>
</evidence>
<dbReference type="Pfam" id="PF00550">
    <property type="entry name" value="PP-binding"/>
    <property type="match status" value="3"/>
</dbReference>
<dbReference type="Pfam" id="PF14765">
    <property type="entry name" value="PS-DH"/>
    <property type="match status" value="2"/>
</dbReference>
<dbReference type="InterPro" id="IPR036291">
    <property type="entry name" value="NAD(P)-bd_dom_sf"/>
</dbReference>
<dbReference type="InterPro" id="IPR002364">
    <property type="entry name" value="Quin_OxRdtase/zeta-crystal_CS"/>
</dbReference>
<keyword evidence="3" id="KW-0597">Phosphoprotein</keyword>
<dbReference type="KEGG" id="sen:SACE_4139"/>
<dbReference type="FunFam" id="3.40.50.720:FF:000209">
    <property type="entry name" value="Polyketide synthase Pks12"/>
    <property type="match status" value="1"/>
</dbReference>
<keyword evidence="14" id="KW-0175">Coiled coil</keyword>
<dbReference type="InterPro" id="IPR016036">
    <property type="entry name" value="Malonyl_transacylase_ACP-bd"/>
</dbReference>
<dbReference type="Pfam" id="PF16197">
    <property type="entry name" value="KAsynt_C_assoc"/>
    <property type="match status" value="3"/>
</dbReference>
<dbReference type="GO" id="GO:0008270">
    <property type="term" value="F:zinc ion binding"/>
    <property type="evidence" value="ECO:0007669"/>
    <property type="project" value="InterPro"/>
</dbReference>
<comment type="cofactor">
    <cofactor evidence="1">
        <name>pantetheine 4'-phosphate</name>
        <dbReference type="ChEBI" id="CHEBI:47942"/>
    </cofactor>
</comment>
<evidence type="ECO:0000313" key="16">
    <source>
        <dbReference type="EMBL" id="CAM03408.1"/>
    </source>
</evidence>
<evidence type="ECO:0000256" key="1">
    <source>
        <dbReference type="ARBA" id="ARBA00001957"/>
    </source>
</evidence>
<evidence type="ECO:0000256" key="8">
    <source>
        <dbReference type="ARBA" id="ARBA00023315"/>
    </source>
</evidence>
<dbReference type="FunFam" id="3.40.366.10:FF:000002">
    <property type="entry name" value="Probable polyketide synthase 2"/>
    <property type="match status" value="2"/>
</dbReference>
<dbReference type="CDD" id="cd08956">
    <property type="entry name" value="KR_3_FAS_SDR_x"/>
    <property type="match status" value="2"/>
</dbReference>
<evidence type="ECO:0000256" key="9">
    <source>
        <dbReference type="ARBA" id="ARBA00052442"/>
    </source>
</evidence>
<dbReference type="InterPro" id="IPR057326">
    <property type="entry name" value="KR_dom"/>
</dbReference>
<comment type="catalytic activity">
    <reaction evidence="9">
        <text>6 (S)-methylmalonyl-CoA + propanoyl-CoA + 6 NADPH + 12 H(+) = 6-deoxyerythronolide B + 6 CO2 + 6 NADP(+) + 7 CoA + H2O</text>
        <dbReference type="Rhea" id="RHEA:23068"/>
        <dbReference type="ChEBI" id="CHEBI:15377"/>
        <dbReference type="ChEBI" id="CHEBI:15378"/>
        <dbReference type="ChEBI" id="CHEBI:16089"/>
        <dbReference type="ChEBI" id="CHEBI:16526"/>
        <dbReference type="ChEBI" id="CHEBI:57287"/>
        <dbReference type="ChEBI" id="CHEBI:57327"/>
        <dbReference type="ChEBI" id="CHEBI:57392"/>
        <dbReference type="ChEBI" id="CHEBI:57783"/>
        <dbReference type="ChEBI" id="CHEBI:58349"/>
        <dbReference type="EC" id="2.3.1.94"/>
    </reaction>
</comment>
<evidence type="ECO:0000256" key="2">
    <source>
        <dbReference type="ARBA" id="ARBA00022450"/>
    </source>
</evidence>
<dbReference type="Proteomes" id="UP000006728">
    <property type="component" value="Chromosome"/>
</dbReference>
<evidence type="ECO:0000256" key="12">
    <source>
        <dbReference type="ARBA" id="ARBA00063272"/>
    </source>
</evidence>
<keyword evidence="6" id="KW-0045">Antibiotic biosynthesis</keyword>
<dbReference type="EMBL" id="AM420293">
    <property type="protein sequence ID" value="CAM03408.1"/>
    <property type="molecule type" value="Genomic_DNA"/>
</dbReference>
<feature type="region of interest" description="Disordered" evidence="15">
    <location>
        <begin position="982"/>
        <end position="1024"/>
    </location>
</feature>
<dbReference type="InterPro" id="IPR020843">
    <property type="entry name" value="ER"/>
</dbReference>
<dbReference type="eggNOG" id="COG3321">
    <property type="taxonomic scope" value="Bacteria"/>
</dbReference>
<dbReference type="PROSITE" id="PS00012">
    <property type="entry name" value="PHOSPHOPANTETHEINE"/>
    <property type="match status" value="3"/>
</dbReference>
<dbReference type="STRING" id="405948.SACE_4139"/>
<dbReference type="InterPro" id="IPR049551">
    <property type="entry name" value="PKS_DH_C"/>
</dbReference>
<dbReference type="InterPro" id="IPR001227">
    <property type="entry name" value="Ac_transferase_dom_sf"/>
</dbReference>
<dbReference type="Gene3D" id="3.40.50.11460">
    <property type="match status" value="1"/>
</dbReference>
<dbReference type="InterPro" id="IPR036299">
    <property type="entry name" value="Polyketide_synth_docking_sf"/>
</dbReference>
<dbReference type="NCBIfam" id="NF045894">
    <property type="entry name" value="PKS_plus_SDR"/>
    <property type="match status" value="1"/>
</dbReference>
<evidence type="ECO:0000256" key="7">
    <source>
        <dbReference type="ARBA" id="ARBA00023268"/>
    </source>
</evidence>
<dbReference type="InterPro" id="IPR041618">
    <property type="entry name" value="PKS_DE"/>
</dbReference>
<dbReference type="Gene3D" id="3.30.70.3290">
    <property type="match status" value="3"/>
</dbReference>
<dbReference type="SUPFAM" id="SSF101173">
    <property type="entry name" value="Docking domain B of the erythromycin polyketide synthase (DEBS)"/>
    <property type="match status" value="1"/>
</dbReference>
<dbReference type="Pfam" id="PF00109">
    <property type="entry name" value="ketoacyl-synt"/>
    <property type="match status" value="3"/>
</dbReference>
<dbReference type="Gene3D" id="3.10.129.110">
    <property type="entry name" value="Polyketide synthase dehydratase"/>
    <property type="match status" value="2"/>
</dbReference>
<dbReference type="Pfam" id="PF08240">
    <property type="entry name" value="ADH_N"/>
    <property type="match status" value="1"/>
</dbReference>
<evidence type="ECO:0000256" key="15">
    <source>
        <dbReference type="SAM" id="MobiDB-lite"/>
    </source>
</evidence>
<dbReference type="Gene3D" id="3.40.366.10">
    <property type="entry name" value="Malonyl-Coenzyme A Acyl Carrier Protein, domain 2"/>
    <property type="match status" value="3"/>
</dbReference>
<evidence type="ECO:0000256" key="3">
    <source>
        <dbReference type="ARBA" id="ARBA00022553"/>
    </source>
</evidence>
<dbReference type="eggNOG" id="COG1028">
    <property type="taxonomic scope" value="Bacteria"/>
</dbReference>
<dbReference type="PROSITE" id="PS50075">
    <property type="entry name" value="CARRIER"/>
    <property type="match status" value="3"/>
</dbReference>
<dbReference type="eggNOG" id="COG0604">
    <property type="taxonomic scope" value="Bacteria"/>
</dbReference>
<dbReference type="InterPro" id="IPR014043">
    <property type="entry name" value="Acyl_transferase_dom"/>
</dbReference>
<dbReference type="CDD" id="cd08952">
    <property type="entry name" value="KR_1_SDR_x"/>
    <property type="match status" value="1"/>
</dbReference>
<comment type="subunit">
    <text evidence="12">Homodimer. Erythronolide synthase is composed of EryAI, EryAII and EryAIII multimodular (2 modules) polypeptides each coding for a functional synthase subunit which participates in 2 of the six FAS-like elongation steps required for formation of the polyketide. Module 1, 2, 3, 4, 5, and 6 participating in biosynthesis steps 1, 2, 3, 4, 5, and 6, respectively.</text>
</comment>
<dbReference type="PROSITE" id="PS52019">
    <property type="entry name" value="PKS_MFAS_DH"/>
    <property type="match status" value="2"/>
</dbReference>
<accession>A4FH83</accession>
<dbReference type="InterPro" id="IPR032821">
    <property type="entry name" value="PKS_assoc"/>
</dbReference>